<feature type="domain" description="Outer membrane channel protein CpnT-like N-terminal" evidence="3">
    <location>
        <begin position="132"/>
        <end position="262"/>
    </location>
</feature>
<dbReference type="InterPro" id="IPR057746">
    <property type="entry name" value="CpnT-like_N"/>
</dbReference>
<keyword evidence="5" id="KW-1185">Reference proteome</keyword>
<feature type="compositionally biased region" description="Pro residues" evidence="1">
    <location>
        <begin position="107"/>
        <end position="121"/>
    </location>
</feature>
<feature type="region of interest" description="Disordered" evidence="1">
    <location>
        <begin position="89"/>
        <end position="129"/>
    </location>
</feature>
<accession>A0AAU4K182</accession>
<name>A0AAU4K182_9NOCA</name>
<evidence type="ECO:0000259" key="3">
    <source>
        <dbReference type="Pfam" id="PF25547"/>
    </source>
</evidence>
<sequence>MPTLVVDPAQYAEAASGMSSVAEAAHGAVSLLAGELGGSSGMGGSDNAGVEWSNSYDEGAQAALKAAASAVGAAGNVALRLHATGENHSHADASATIGGGGASLAGPPTPPTLSAPSPPPAAGGSGGGPPGWSLVEGLVGYIWPNGHQDRLHAADGAWKAAAAQLDSAAGPTSAAASAASAQKSPESAAAAQACTDTGNHLRELSSVFTQIGSSCSEYAAHLDEAHHEIISTLKELIIETAAIEAAGAALAFFTAGLDEIAAQAAVAARIATAAAKIRRIIEVLIDAARGIAAAAKPRAARAFEVLAKLKPIEEAAVKRAASAATKTEHAAVGDAGSIRNVNPGGGMNNCVNCVATTDKVLDGEKVSAVLSEPQHPSVLEKMFGSKFTPSSGKADIDSVMQSAGDGARGVVYGGRNGGVGHVFNAVNQGGIVRYLDGQIGSEASFDGFDHFFFMRYR</sequence>
<dbReference type="Proteomes" id="UP001432128">
    <property type="component" value="Chromosome"/>
</dbReference>
<dbReference type="EMBL" id="CP108021">
    <property type="protein sequence ID" value="WUM19784.1"/>
    <property type="molecule type" value="Genomic_DNA"/>
</dbReference>
<feature type="domain" description="Tox-PL" evidence="2">
    <location>
        <begin position="348"/>
        <end position="440"/>
    </location>
</feature>
<organism evidence="4 5">
    <name type="scientific">Williamsia herbipolensis</name>
    <dbReference type="NCBI Taxonomy" id="1603258"/>
    <lineage>
        <taxon>Bacteria</taxon>
        <taxon>Bacillati</taxon>
        <taxon>Actinomycetota</taxon>
        <taxon>Actinomycetes</taxon>
        <taxon>Mycobacteriales</taxon>
        <taxon>Nocardiaceae</taxon>
        <taxon>Williamsia</taxon>
    </lineage>
</organism>
<protein>
    <submittedName>
        <fullName evidence="4">Toxin glutamine deamidase domain-containing protein</fullName>
    </submittedName>
</protein>
<evidence type="ECO:0000259" key="2">
    <source>
        <dbReference type="Pfam" id="PF15644"/>
    </source>
</evidence>
<dbReference type="Pfam" id="PF25547">
    <property type="entry name" value="WXG100_2"/>
    <property type="match status" value="1"/>
</dbReference>
<dbReference type="Pfam" id="PF15644">
    <property type="entry name" value="Gln_amidase"/>
    <property type="match status" value="1"/>
</dbReference>
<gene>
    <name evidence="4" type="ORF">OG579_19140</name>
</gene>
<dbReference type="AlphaFoldDB" id="A0AAU4K182"/>
<evidence type="ECO:0000313" key="5">
    <source>
        <dbReference type="Proteomes" id="UP001432128"/>
    </source>
</evidence>
<evidence type="ECO:0000256" key="1">
    <source>
        <dbReference type="SAM" id="MobiDB-lite"/>
    </source>
</evidence>
<dbReference type="InterPro" id="IPR028908">
    <property type="entry name" value="Tox-PL_dom"/>
</dbReference>
<reference evidence="4 5" key="1">
    <citation type="submission" date="2022-10" db="EMBL/GenBank/DDBJ databases">
        <title>The complete genomes of actinobacterial strains from the NBC collection.</title>
        <authorList>
            <person name="Joergensen T.S."/>
            <person name="Alvarez Arevalo M."/>
            <person name="Sterndorff E.B."/>
            <person name="Faurdal D."/>
            <person name="Vuksanovic O."/>
            <person name="Mourched A.-S."/>
            <person name="Charusanti P."/>
            <person name="Shaw S."/>
            <person name="Blin K."/>
            <person name="Weber T."/>
        </authorList>
    </citation>
    <scope>NUCLEOTIDE SEQUENCE [LARGE SCALE GENOMIC DNA]</scope>
    <source>
        <strain evidence="4 5">NBC_00319</strain>
    </source>
</reference>
<dbReference type="RefSeq" id="WP_328857235.1">
    <property type="nucleotide sequence ID" value="NZ_CP108021.1"/>
</dbReference>
<evidence type="ECO:0000313" key="4">
    <source>
        <dbReference type="EMBL" id="WUM19784.1"/>
    </source>
</evidence>
<dbReference type="KEGG" id="whr:OG579_19140"/>
<proteinExistence type="predicted"/>